<dbReference type="SMART" id="SM00866">
    <property type="entry name" value="UTRA"/>
    <property type="match status" value="1"/>
</dbReference>
<dbReference type="PANTHER" id="PTHR44846">
    <property type="entry name" value="MANNOSYL-D-GLYCERATE TRANSPORT/METABOLISM SYSTEM REPRESSOR MNGR-RELATED"/>
    <property type="match status" value="1"/>
</dbReference>
<dbReference type="CDD" id="cd07377">
    <property type="entry name" value="WHTH_GntR"/>
    <property type="match status" value="1"/>
</dbReference>
<dbReference type="PANTHER" id="PTHR44846:SF17">
    <property type="entry name" value="GNTR-FAMILY TRANSCRIPTIONAL REGULATOR"/>
    <property type="match status" value="1"/>
</dbReference>
<evidence type="ECO:0000256" key="2">
    <source>
        <dbReference type="ARBA" id="ARBA00023125"/>
    </source>
</evidence>
<dbReference type="PRINTS" id="PR00035">
    <property type="entry name" value="HTHGNTR"/>
</dbReference>
<dbReference type="Proteomes" id="UP001592530">
    <property type="component" value="Unassembled WGS sequence"/>
</dbReference>
<gene>
    <name evidence="5" type="ORF">ACEZDB_32435</name>
</gene>
<dbReference type="InterPro" id="IPR000524">
    <property type="entry name" value="Tscrpt_reg_HTH_GntR"/>
</dbReference>
<dbReference type="SUPFAM" id="SSF46785">
    <property type="entry name" value="Winged helix' DNA-binding domain"/>
    <property type="match status" value="1"/>
</dbReference>
<protein>
    <submittedName>
        <fullName evidence="5">GntR family transcriptional regulator</fullName>
    </submittedName>
</protein>
<accession>A0ABV6XBN5</accession>
<feature type="domain" description="HTH gntR-type" evidence="4">
    <location>
        <begin position="1"/>
        <end position="69"/>
    </location>
</feature>
<dbReference type="InterPro" id="IPR028978">
    <property type="entry name" value="Chorismate_lyase_/UTRA_dom_sf"/>
</dbReference>
<evidence type="ECO:0000313" key="5">
    <source>
        <dbReference type="EMBL" id="MFC1435359.1"/>
    </source>
</evidence>
<evidence type="ECO:0000313" key="6">
    <source>
        <dbReference type="Proteomes" id="UP001592530"/>
    </source>
</evidence>
<dbReference type="PROSITE" id="PS50949">
    <property type="entry name" value="HTH_GNTR"/>
    <property type="match status" value="1"/>
</dbReference>
<dbReference type="SUPFAM" id="SSF64288">
    <property type="entry name" value="Chorismate lyase-like"/>
    <property type="match status" value="1"/>
</dbReference>
<comment type="caution">
    <text evidence="5">The sequence shown here is derived from an EMBL/GenBank/DDBJ whole genome shotgun (WGS) entry which is preliminary data.</text>
</comment>
<dbReference type="Pfam" id="PF07702">
    <property type="entry name" value="UTRA"/>
    <property type="match status" value="1"/>
</dbReference>
<dbReference type="InterPro" id="IPR011663">
    <property type="entry name" value="UTRA"/>
</dbReference>
<keyword evidence="3" id="KW-0804">Transcription</keyword>
<dbReference type="InterPro" id="IPR050679">
    <property type="entry name" value="Bact_HTH_transcr_reg"/>
</dbReference>
<dbReference type="Pfam" id="PF00392">
    <property type="entry name" value="GntR"/>
    <property type="match status" value="1"/>
</dbReference>
<proteinExistence type="predicted"/>
<dbReference type="Gene3D" id="3.40.1410.10">
    <property type="entry name" value="Chorismate lyase-like"/>
    <property type="match status" value="1"/>
</dbReference>
<dbReference type="Gene3D" id="1.10.10.10">
    <property type="entry name" value="Winged helix-like DNA-binding domain superfamily/Winged helix DNA-binding domain"/>
    <property type="match status" value="1"/>
</dbReference>
<dbReference type="EMBL" id="JBHEZY010000018">
    <property type="protein sequence ID" value="MFC1435359.1"/>
    <property type="molecule type" value="Genomic_DNA"/>
</dbReference>
<dbReference type="InterPro" id="IPR036388">
    <property type="entry name" value="WH-like_DNA-bd_sf"/>
</dbReference>
<evidence type="ECO:0000259" key="4">
    <source>
        <dbReference type="PROSITE" id="PS50949"/>
    </source>
</evidence>
<name>A0ABV6XBN5_9ACTN</name>
<dbReference type="RefSeq" id="WP_380558373.1">
    <property type="nucleotide sequence ID" value="NZ_JBHEZY010000018.1"/>
</dbReference>
<dbReference type="SMART" id="SM00345">
    <property type="entry name" value="HTH_GNTR"/>
    <property type="match status" value="1"/>
</dbReference>
<organism evidence="5 6">
    <name type="scientific">Streptacidiphilus alkalitolerans</name>
    <dbReference type="NCBI Taxonomy" id="3342712"/>
    <lineage>
        <taxon>Bacteria</taxon>
        <taxon>Bacillati</taxon>
        <taxon>Actinomycetota</taxon>
        <taxon>Actinomycetes</taxon>
        <taxon>Kitasatosporales</taxon>
        <taxon>Streptomycetaceae</taxon>
        <taxon>Streptacidiphilus</taxon>
    </lineage>
</organism>
<evidence type="ECO:0000256" key="1">
    <source>
        <dbReference type="ARBA" id="ARBA00023015"/>
    </source>
</evidence>
<reference evidence="5 6" key="1">
    <citation type="submission" date="2024-09" db="EMBL/GenBank/DDBJ databases">
        <authorList>
            <person name="Lee S.D."/>
        </authorList>
    </citation>
    <scope>NUCLEOTIDE SEQUENCE [LARGE SCALE GENOMIC DNA]</scope>
    <source>
        <strain evidence="5 6">N1-3</strain>
    </source>
</reference>
<sequence length="251" mass="27268">MSKYQRLAADLRRRIRAGEWQGGEALPVETELEAHYDVARNTVRLAMDVLVNEGLVVRVQGKGTYLKDHPVLDHHAYVSPPGSGAGVPLTPPSLAYATEAAAAGRELSAHFQMLIVRAATDIAERLQIAPDEVVVLRRVKLHLDGEPWAIEESNYPLALAVGTALMDPDAVEGGDETALHAAGHVEVGCVDEITGRMPDPDEAQWFQVGPGVPLLVQARTGFSDKGPVRVTRTLHSADRSRLVYHLGESRR</sequence>
<keyword evidence="1" id="KW-0805">Transcription regulation</keyword>
<keyword evidence="2" id="KW-0238">DNA-binding</keyword>
<evidence type="ECO:0000256" key="3">
    <source>
        <dbReference type="ARBA" id="ARBA00023163"/>
    </source>
</evidence>
<dbReference type="InterPro" id="IPR036390">
    <property type="entry name" value="WH_DNA-bd_sf"/>
</dbReference>